<dbReference type="RefSeq" id="WP_067365782.1">
    <property type="nucleotide sequence ID" value="NZ_JBIUBN010000021.1"/>
</dbReference>
<feature type="transmembrane region" description="Helical" evidence="7">
    <location>
        <begin position="97"/>
        <end position="122"/>
    </location>
</feature>
<dbReference type="PANTHER" id="PTHR43163:SF6">
    <property type="entry name" value="DIPEPTIDE TRANSPORT SYSTEM PERMEASE PROTEIN DPPB-RELATED"/>
    <property type="match status" value="1"/>
</dbReference>
<dbReference type="OrthoDB" id="9809425at2"/>
<feature type="transmembrane region" description="Helical" evidence="7">
    <location>
        <begin position="12"/>
        <end position="30"/>
    </location>
</feature>
<reference evidence="9 10" key="1">
    <citation type="submission" date="2016-01" db="EMBL/GenBank/DDBJ databases">
        <title>Whole genome sequence and analysis of Micromonospora rosaria DSM 803, which can produce antibacterial substance rosamicin.</title>
        <authorList>
            <person name="Yang H."/>
            <person name="He X."/>
            <person name="Zhu D."/>
        </authorList>
    </citation>
    <scope>NUCLEOTIDE SEQUENCE [LARGE SCALE GENOMIC DNA]</scope>
    <source>
        <strain evidence="9 10">DSM 803</strain>
    </source>
</reference>
<keyword evidence="6 7" id="KW-0472">Membrane</keyword>
<accession>A0A136PS00</accession>
<organism evidence="9 10">
    <name type="scientific">Micromonospora rosaria</name>
    <dbReference type="NCBI Taxonomy" id="47874"/>
    <lineage>
        <taxon>Bacteria</taxon>
        <taxon>Bacillati</taxon>
        <taxon>Actinomycetota</taxon>
        <taxon>Actinomycetes</taxon>
        <taxon>Micromonosporales</taxon>
        <taxon>Micromonosporaceae</taxon>
        <taxon>Micromonospora</taxon>
    </lineage>
</organism>
<dbReference type="GO" id="GO:0005886">
    <property type="term" value="C:plasma membrane"/>
    <property type="evidence" value="ECO:0007669"/>
    <property type="project" value="UniProtKB-SubCell"/>
</dbReference>
<comment type="caution">
    <text evidence="9">The sequence shown here is derived from an EMBL/GenBank/DDBJ whole genome shotgun (WGS) entry which is preliminary data.</text>
</comment>
<keyword evidence="3" id="KW-1003">Cell membrane</keyword>
<feature type="transmembrane region" description="Helical" evidence="7">
    <location>
        <begin position="239"/>
        <end position="260"/>
    </location>
</feature>
<keyword evidence="4 7" id="KW-0812">Transmembrane</keyword>
<keyword evidence="10" id="KW-1185">Reference proteome</keyword>
<dbReference type="InterPro" id="IPR000515">
    <property type="entry name" value="MetI-like"/>
</dbReference>
<dbReference type="Proteomes" id="UP000070620">
    <property type="component" value="Unassembled WGS sequence"/>
</dbReference>
<gene>
    <name evidence="9" type="ORF">AWW66_14735</name>
</gene>
<dbReference type="SUPFAM" id="SSF161098">
    <property type="entry name" value="MetI-like"/>
    <property type="match status" value="1"/>
</dbReference>
<proteinExistence type="inferred from homology"/>
<dbReference type="AlphaFoldDB" id="A0A136PS00"/>
<name>A0A136PS00_9ACTN</name>
<comment type="subcellular location">
    <subcellularLocation>
        <location evidence="1 7">Cell membrane</location>
        <topology evidence="1 7">Multi-pass membrane protein</topology>
    </subcellularLocation>
</comment>
<protein>
    <submittedName>
        <fullName evidence="9">Peptide ABC transporter permease</fullName>
    </submittedName>
</protein>
<feature type="transmembrane region" description="Helical" evidence="7">
    <location>
        <begin position="134"/>
        <end position="155"/>
    </location>
</feature>
<evidence type="ECO:0000256" key="1">
    <source>
        <dbReference type="ARBA" id="ARBA00004651"/>
    </source>
</evidence>
<evidence type="ECO:0000256" key="2">
    <source>
        <dbReference type="ARBA" id="ARBA00022448"/>
    </source>
</evidence>
<evidence type="ECO:0000256" key="4">
    <source>
        <dbReference type="ARBA" id="ARBA00022692"/>
    </source>
</evidence>
<dbReference type="InterPro" id="IPR045621">
    <property type="entry name" value="BPD_transp_1_N"/>
</dbReference>
<feature type="domain" description="ABC transmembrane type-1" evidence="8">
    <location>
        <begin position="95"/>
        <end position="304"/>
    </location>
</feature>
<dbReference type="PANTHER" id="PTHR43163">
    <property type="entry name" value="DIPEPTIDE TRANSPORT SYSTEM PERMEASE PROTEIN DPPB-RELATED"/>
    <property type="match status" value="1"/>
</dbReference>
<evidence type="ECO:0000256" key="3">
    <source>
        <dbReference type="ARBA" id="ARBA00022475"/>
    </source>
</evidence>
<dbReference type="EMBL" id="LRQV01000046">
    <property type="protein sequence ID" value="KXK61231.1"/>
    <property type="molecule type" value="Genomic_DNA"/>
</dbReference>
<sequence length="317" mass="34560">MARFVLSRAVKAVLTVWIAITATFFLLRLLPGDPTTLMVEGDMTPEMQAALLKTYGLDRPLWEQYVSYLRELTQGNFGISFRQIQPVTDILVDRLPWTLLLAGTAFLVTIAIGIPIGVYAAVHRGRWPDKILQAAGIGGHALFVPSVAMLLLVYLGARLGWFPIGGAIDPDTRGLAAYASLAHHLVLPVASLVLVQLGPYALTLRTNMIEVLGEDYIRAARARGLSTRRRVWKHGLRNAILPALTLMGLQLGTLVGGAVLTETVFAYPGVGRLIFEAVGQRDYPVLQGAFIMLAVTVVVANTLTDLLYAVLNPRIRL</sequence>
<evidence type="ECO:0000256" key="6">
    <source>
        <dbReference type="ARBA" id="ARBA00023136"/>
    </source>
</evidence>
<dbReference type="Pfam" id="PF00528">
    <property type="entry name" value="BPD_transp_1"/>
    <property type="match status" value="1"/>
</dbReference>
<dbReference type="CDD" id="cd06261">
    <property type="entry name" value="TM_PBP2"/>
    <property type="match status" value="1"/>
</dbReference>
<dbReference type="Gene3D" id="1.10.3720.10">
    <property type="entry name" value="MetI-like"/>
    <property type="match status" value="1"/>
</dbReference>
<comment type="similarity">
    <text evidence="7">Belongs to the binding-protein-dependent transport system permease family.</text>
</comment>
<dbReference type="Pfam" id="PF19300">
    <property type="entry name" value="BPD_transp_1_N"/>
    <property type="match status" value="1"/>
</dbReference>
<evidence type="ECO:0000313" key="10">
    <source>
        <dbReference type="Proteomes" id="UP000070620"/>
    </source>
</evidence>
<feature type="transmembrane region" description="Helical" evidence="7">
    <location>
        <begin position="289"/>
        <end position="311"/>
    </location>
</feature>
<keyword evidence="2 7" id="KW-0813">Transport</keyword>
<keyword evidence="5 7" id="KW-1133">Transmembrane helix</keyword>
<dbReference type="GO" id="GO:0055085">
    <property type="term" value="P:transmembrane transport"/>
    <property type="evidence" value="ECO:0007669"/>
    <property type="project" value="InterPro"/>
</dbReference>
<dbReference type="PROSITE" id="PS50928">
    <property type="entry name" value="ABC_TM1"/>
    <property type="match status" value="1"/>
</dbReference>
<evidence type="ECO:0000256" key="5">
    <source>
        <dbReference type="ARBA" id="ARBA00022989"/>
    </source>
</evidence>
<evidence type="ECO:0000259" key="8">
    <source>
        <dbReference type="PROSITE" id="PS50928"/>
    </source>
</evidence>
<evidence type="ECO:0000313" key="9">
    <source>
        <dbReference type="EMBL" id="KXK61231.1"/>
    </source>
</evidence>
<evidence type="ECO:0000256" key="7">
    <source>
        <dbReference type="RuleBase" id="RU363032"/>
    </source>
</evidence>
<dbReference type="InterPro" id="IPR035906">
    <property type="entry name" value="MetI-like_sf"/>
</dbReference>
<feature type="transmembrane region" description="Helical" evidence="7">
    <location>
        <begin position="175"/>
        <end position="195"/>
    </location>
</feature>